<keyword evidence="13" id="KW-1185">Reference proteome</keyword>
<evidence type="ECO:0000259" key="10">
    <source>
        <dbReference type="PROSITE" id="PS50893"/>
    </source>
</evidence>
<dbReference type="FunFam" id="3.40.50.300:FF:000287">
    <property type="entry name" value="Multidrug ABC transporter ATP-binding protein"/>
    <property type="match status" value="1"/>
</dbReference>
<dbReference type="InterPro" id="IPR027417">
    <property type="entry name" value="P-loop_NTPase"/>
</dbReference>
<accession>A0A7V7PM52</accession>
<keyword evidence="8 9" id="KW-0472">Membrane</keyword>
<dbReference type="RefSeq" id="WP_150971927.1">
    <property type="nucleotide sequence ID" value="NZ_VZDO01000015.1"/>
</dbReference>
<evidence type="ECO:0000313" key="13">
    <source>
        <dbReference type="Proteomes" id="UP000432089"/>
    </source>
</evidence>
<dbReference type="PROSITE" id="PS50929">
    <property type="entry name" value="ABC_TM1F"/>
    <property type="match status" value="1"/>
</dbReference>
<comment type="caution">
    <text evidence="12">The sequence shown here is derived from an EMBL/GenBank/DDBJ whole genome shotgun (WGS) entry which is preliminary data.</text>
</comment>
<dbReference type="GO" id="GO:0005886">
    <property type="term" value="C:plasma membrane"/>
    <property type="evidence" value="ECO:0007669"/>
    <property type="project" value="UniProtKB-SubCell"/>
</dbReference>
<evidence type="ECO:0000256" key="4">
    <source>
        <dbReference type="ARBA" id="ARBA00022692"/>
    </source>
</evidence>
<dbReference type="InterPro" id="IPR011527">
    <property type="entry name" value="ABC1_TM_dom"/>
</dbReference>
<evidence type="ECO:0000256" key="5">
    <source>
        <dbReference type="ARBA" id="ARBA00022741"/>
    </source>
</evidence>
<comment type="subcellular location">
    <subcellularLocation>
        <location evidence="1">Cell membrane</location>
        <topology evidence="1">Multi-pass membrane protein</topology>
    </subcellularLocation>
</comment>
<dbReference type="Pfam" id="PF00664">
    <property type="entry name" value="ABC_membrane"/>
    <property type="match status" value="1"/>
</dbReference>
<keyword evidence="7 9" id="KW-1133">Transmembrane helix</keyword>
<dbReference type="GO" id="GO:0015421">
    <property type="term" value="F:ABC-type oligopeptide transporter activity"/>
    <property type="evidence" value="ECO:0007669"/>
    <property type="project" value="TreeGrafter"/>
</dbReference>
<feature type="transmembrane region" description="Helical" evidence="9">
    <location>
        <begin position="162"/>
        <end position="192"/>
    </location>
</feature>
<organism evidence="12 13">
    <name type="scientific">Plantimonas leprariae</name>
    <dbReference type="NCBI Taxonomy" id="2615207"/>
    <lineage>
        <taxon>Bacteria</taxon>
        <taxon>Pseudomonadati</taxon>
        <taxon>Pseudomonadota</taxon>
        <taxon>Alphaproteobacteria</taxon>
        <taxon>Hyphomicrobiales</taxon>
        <taxon>Aurantimonadaceae</taxon>
        <taxon>Plantimonas</taxon>
    </lineage>
</organism>
<dbReference type="Pfam" id="PF00005">
    <property type="entry name" value="ABC_tran"/>
    <property type="match status" value="1"/>
</dbReference>
<dbReference type="SMART" id="SM00382">
    <property type="entry name" value="AAA"/>
    <property type="match status" value="1"/>
</dbReference>
<keyword evidence="5" id="KW-0547">Nucleotide-binding</keyword>
<name>A0A7V7PM52_9HYPH</name>
<dbReference type="AlphaFoldDB" id="A0A7V7PM52"/>
<evidence type="ECO:0000256" key="1">
    <source>
        <dbReference type="ARBA" id="ARBA00004651"/>
    </source>
</evidence>
<evidence type="ECO:0000256" key="6">
    <source>
        <dbReference type="ARBA" id="ARBA00022840"/>
    </source>
</evidence>
<keyword evidence="3" id="KW-0813">Transport</keyword>
<feature type="domain" description="ABC transporter" evidence="10">
    <location>
        <begin position="356"/>
        <end position="590"/>
    </location>
</feature>
<evidence type="ECO:0000256" key="8">
    <source>
        <dbReference type="ARBA" id="ARBA00023136"/>
    </source>
</evidence>
<comment type="similarity">
    <text evidence="2">Belongs to the ABC transporter superfamily.</text>
</comment>
<dbReference type="SUPFAM" id="SSF90123">
    <property type="entry name" value="ABC transporter transmembrane region"/>
    <property type="match status" value="1"/>
</dbReference>
<dbReference type="GO" id="GO:0005524">
    <property type="term" value="F:ATP binding"/>
    <property type="evidence" value="ECO:0007669"/>
    <property type="project" value="UniProtKB-KW"/>
</dbReference>
<dbReference type="GO" id="GO:0016887">
    <property type="term" value="F:ATP hydrolysis activity"/>
    <property type="evidence" value="ECO:0007669"/>
    <property type="project" value="InterPro"/>
</dbReference>
<sequence length="608" mass="66712">MAVITKRKISLTNQSERGLVLGLVRRVFAENGHEYFRQYAVVVFCLVLASGATAFLAWVMRSVIDEIFVAQNRAVLVSLPLAVFAAFVVRGVSTYWQGVILSRIGNNLVARYQRRLFRHLTELSVDFFHENRSTHLAAKINQNVSGIRDTLNLTITSIARDFLSLVFLVGVMIWLDPLLSAIALLAGPFIAWTMSSLAKKLRHATRQSIDLNARVLGSMQEAAQGITVVKAFTMEEVLRRRIEDLIVKAEARSNRIAAITERSGPITESLAGIAVAAVIAWSGYRAIAYGYSPGGLFGFITALLLAYEPAKRLAKLQVQLERALVNAQMIYEVLDIEPRQADPADARELAAIRGEIRFDAVEFGYHPGEPVLRGLSFTAPAGRTTALIGASGGGKSTVIALIQRFYDVEGGRILVDGEDIRHVTKASLRRHIAYVSQQPYMFEGTIRDNIRFGRPEASDAEVEAAAKMAQATEFIDAQPRGFDTPLGENGMTLSGGQRQRLSIARALVRDAPILLLDEATSALDTRSEILVQQALEEAMKNRTVIVVAHRLSTIVNADQILVVDGGEIVEQGTHGELLDRPTSVYSRFHNLQSRPAAAARALAESVTR</sequence>
<dbReference type="InterPro" id="IPR003439">
    <property type="entry name" value="ABC_transporter-like_ATP-bd"/>
</dbReference>
<reference evidence="12 13" key="1">
    <citation type="submission" date="2019-09" db="EMBL/GenBank/DDBJ databases">
        <title>YIM 132180 draft genome.</title>
        <authorList>
            <person name="Zhang K."/>
        </authorList>
    </citation>
    <scope>NUCLEOTIDE SEQUENCE [LARGE SCALE GENOMIC DNA]</scope>
    <source>
        <strain evidence="12 13">YIM 132180</strain>
    </source>
</reference>
<feature type="transmembrane region" description="Helical" evidence="9">
    <location>
        <begin position="39"/>
        <end position="60"/>
    </location>
</feature>
<dbReference type="PANTHER" id="PTHR43394:SF1">
    <property type="entry name" value="ATP-BINDING CASSETTE SUB-FAMILY B MEMBER 10, MITOCHONDRIAL"/>
    <property type="match status" value="1"/>
</dbReference>
<dbReference type="EMBL" id="VZDO01000015">
    <property type="protein sequence ID" value="KAB0677792.1"/>
    <property type="molecule type" value="Genomic_DNA"/>
</dbReference>
<proteinExistence type="inferred from homology"/>
<dbReference type="PROSITE" id="PS00211">
    <property type="entry name" value="ABC_TRANSPORTER_1"/>
    <property type="match status" value="1"/>
</dbReference>
<protein>
    <submittedName>
        <fullName evidence="12">ABC transporter ATP-binding protein</fullName>
    </submittedName>
</protein>
<feature type="transmembrane region" description="Helical" evidence="9">
    <location>
        <begin position="72"/>
        <end position="92"/>
    </location>
</feature>
<dbReference type="InterPro" id="IPR003593">
    <property type="entry name" value="AAA+_ATPase"/>
</dbReference>
<keyword evidence="4 9" id="KW-0812">Transmembrane</keyword>
<dbReference type="InterPro" id="IPR017871">
    <property type="entry name" value="ABC_transporter-like_CS"/>
</dbReference>
<feature type="domain" description="ABC transmembrane type-1" evidence="11">
    <location>
        <begin position="40"/>
        <end position="322"/>
    </location>
</feature>
<dbReference type="PROSITE" id="PS50893">
    <property type="entry name" value="ABC_TRANSPORTER_2"/>
    <property type="match status" value="1"/>
</dbReference>
<evidence type="ECO:0000256" key="2">
    <source>
        <dbReference type="ARBA" id="ARBA00005417"/>
    </source>
</evidence>
<dbReference type="Gene3D" id="3.40.50.300">
    <property type="entry name" value="P-loop containing nucleotide triphosphate hydrolases"/>
    <property type="match status" value="1"/>
</dbReference>
<evidence type="ECO:0000259" key="11">
    <source>
        <dbReference type="PROSITE" id="PS50929"/>
    </source>
</evidence>
<dbReference type="CDD" id="cd18552">
    <property type="entry name" value="ABC_6TM_MsbA_like"/>
    <property type="match status" value="1"/>
</dbReference>
<dbReference type="Proteomes" id="UP000432089">
    <property type="component" value="Unassembled WGS sequence"/>
</dbReference>
<dbReference type="InterPro" id="IPR036640">
    <property type="entry name" value="ABC1_TM_sf"/>
</dbReference>
<evidence type="ECO:0000313" key="12">
    <source>
        <dbReference type="EMBL" id="KAB0677792.1"/>
    </source>
</evidence>
<dbReference type="SUPFAM" id="SSF52540">
    <property type="entry name" value="P-loop containing nucleoside triphosphate hydrolases"/>
    <property type="match status" value="1"/>
</dbReference>
<dbReference type="InterPro" id="IPR039421">
    <property type="entry name" value="Type_1_exporter"/>
</dbReference>
<evidence type="ECO:0000256" key="7">
    <source>
        <dbReference type="ARBA" id="ARBA00022989"/>
    </source>
</evidence>
<dbReference type="Gene3D" id="1.20.1560.10">
    <property type="entry name" value="ABC transporter type 1, transmembrane domain"/>
    <property type="match status" value="1"/>
</dbReference>
<gene>
    <name evidence="12" type="ORF">F6X38_17590</name>
</gene>
<evidence type="ECO:0000256" key="3">
    <source>
        <dbReference type="ARBA" id="ARBA00022448"/>
    </source>
</evidence>
<dbReference type="PANTHER" id="PTHR43394">
    <property type="entry name" value="ATP-DEPENDENT PERMEASE MDL1, MITOCHONDRIAL"/>
    <property type="match status" value="1"/>
</dbReference>
<evidence type="ECO:0000256" key="9">
    <source>
        <dbReference type="SAM" id="Phobius"/>
    </source>
</evidence>
<keyword evidence="6 12" id="KW-0067">ATP-binding</keyword>